<sequence>MATVVEHCSMPPEYPHNNNSDYNRSAQAGEVTPPSSLSDSTNDVNLPRAASYTYFPQFTNDSIIEDGSARSLGDFSDFSLDGFLSKPSADISDTSSAGSGDSTPDMEAPLEINEKHDRVDVLRNDLPKLATSNTAMQRELEQTLTPTETAMSQSLTSRLRRRSWLPTSRSPSPATPRDSLETPVEASPPRPGAGRRASSFRRSTAALPAAEDVESARSRSSSLSRRLSNKLRKRPLSVIDSVPSPSAKLFHATSTALHLPKSFSTDKLPIPTMTRAVPTADRIPQMPRNMSRDRLLSLRTSARKKDELWTVFRNLDGDFQKFQAKPNALKANVVRSSLLPFLRTYQAHASVNKLRPEDLDRRATILNKWWSGLLELLNNKNNQSVSGTDRPAILDGIVGIMERSEWRLAPSPLAPLSDRVRKESNDSSASSASITSIESSDFLTESVFHNVRNIFTQNLLGQMGFVIEKMSMRNAPASLVSFCGKTCAYAFLFCPGIADVLVRLWNPSMDLLSRVMAECGHKRSANLGEISQAICSGFPPHLQSIKFTTISTTYRALRKCAPLPLGTHDFLWSSPGWVGRWSGNDSDLFYVFVKHYHLLATEFLPSSTTRTERLCAPGLIFVHAQILTNMDKTIHRHACTKNEDPRQESNHTFDDILSDPDSAAPTLPPLPSANAARFMAENRLIMLMRDFLSDRSPNPKITRQIFAQAFADLLKAAARKTSTYDHNACYILCDLLEESILILVRYEQLSPSENSFLDWPFWLDAWKQMVQSQNTTTEIRLYALLYSIWQHIAVEPKRKAHLCSSFLLEPTFFHSRFNHWCPMVRTYFMRLLCWRIARFDGEQQGGEADIFGWLSERLHETYSHYLFIRESAQSSPMLMPSTAPCNPAPGRRLLIVRTDSLQNAPRNNNFLSFDGSLTSQTGMLRRNSTFGNALTNQESRPRSNSSSNTSDSDPEVDEKVGKKWTLLRTIIGTSKQETSKSKTPHRSVPSPSSNGSLLRDSKTPSTILGQTQILQQKAEQAKKDDIPTHRAFSFKFSLEWVDRLDRRLQTPGSMRIQPPRLPVPAQQLLQSSLPPVHTSSSGAQASPMATRVSGIFGIDPTGGCGKGIEHWSVEPTGEEKIQAKYAGRALAEWALVVGECQSFFERRRAEGVGQSKWIETPGLGVEAFKRPS</sequence>
<dbReference type="STRING" id="50376.A0A517LIC1"/>
<dbReference type="PANTHER" id="PTHR37988">
    <property type="entry name" value="UPF0592 MEMBRANE PROTEIN C7D4.03C"/>
    <property type="match status" value="1"/>
</dbReference>
<feature type="region of interest" description="Disordered" evidence="1">
    <location>
        <begin position="142"/>
        <end position="230"/>
    </location>
</feature>
<dbReference type="PANTHER" id="PTHR37988:SF1">
    <property type="entry name" value="UPF0592 MEMBRANE PROTEIN C7D4.03C"/>
    <property type="match status" value="1"/>
</dbReference>
<feature type="region of interest" description="Disordered" evidence="1">
    <location>
        <begin position="1"/>
        <end position="44"/>
    </location>
</feature>
<feature type="compositionally biased region" description="Low complexity" evidence="1">
    <location>
        <begin position="942"/>
        <end position="951"/>
    </location>
</feature>
<feature type="compositionally biased region" description="Polar residues" evidence="1">
    <location>
        <begin position="33"/>
        <end position="44"/>
    </location>
</feature>
<keyword evidence="3" id="KW-1185">Reference proteome</keyword>
<dbReference type="Pfam" id="PF08578">
    <property type="entry name" value="DUF1765"/>
    <property type="match status" value="1"/>
</dbReference>
<dbReference type="OrthoDB" id="296767at2759"/>
<dbReference type="AlphaFoldDB" id="A0A517LIC1"/>
<proteinExistence type="predicted"/>
<feature type="compositionally biased region" description="Low complexity" evidence="1">
    <location>
        <begin position="88"/>
        <end position="103"/>
    </location>
</feature>
<evidence type="ECO:0000313" key="3">
    <source>
        <dbReference type="Proteomes" id="UP000316270"/>
    </source>
</evidence>
<feature type="compositionally biased region" description="Low complexity" evidence="1">
    <location>
        <begin position="194"/>
        <end position="206"/>
    </location>
</feature>
<gene>
    <name evidence="2" type="ORF">FKW77_002842</name>
</gene>
<evidence type="ECO:0000256" key="1">
    <source>
        <dbReference type="SAM" id="MobiDB-lite"/>
    </source>
</evidence>
<organism evidence="2 3">
    <name type="scientific">Venturia effusa</name>
    <dbReference type="NCBI Taxonomy" id="50376"/>
    <lineage>
        <taxon>Eukaryota</taxon>
        <taxon>Fungi</taxon>
        <taxon>Dikarya</taxon>
        <taxon>Ascomycota</taxon>
        <taxon>Pezizomycotina</taxon>
        <taxon>Dothideomycetes</taxon>
        <taxon>Pleosporomycetidae</taxon>
        <taxon>Venturiales</taxon>
        <taxon>Venturiaceae</taxon>
        <taxon>Venturia</taxon>
    </lineage>
</organism>
<name>A0A517LIC1_9PEZI</name>
<evidence type="ECO:0000313" key="2">
    <source>
        <dbReference type="EMBL" id="QDS75392.1"/>
    </source>
</evidence>
<feature type="region of interest" description="Disordered" evidence="1">
    <location>
        <begin position="88"/>
        <end position="116"/>
    </location>
</feature>
<feature type="region of interest" description="Disordered" evidence="1">
    <location>
        <begin position="931"/>
        <end position="959"/>
    </location>
</feature>
<feature type="region of interest" description="Disordered" evidence="1">
    <location>
        <begin position="971"/>
        <end position="1003"/>
    </location>
</feature>
<dbReference type="InterPro" id="IPR013887">
    <property type="entry name" value="UPF0592"/>
</dbReference>
<evidence type="ECO:0008006" key="4">
    <source>
        <dbReference type="Google" id="ProtNLM"/>
    </source>
</evidence>
<protein>
    <recommendedName>
        <fullName evidence="4">DUF1765-domain-containing protein</fullName>
    </recommendedName>
</protein>
<feature type="compositionally biased region" description="Polar residues" evidence="1">
    <location>
        <begin position="142"/>
        <end position="153"/>
    </location>
</feature>
<dbReference type="Proteomes" id="UP000316270">
    <property type="component" value="Chromosome 13"/>
</dbReference>
<feature type="compositionally biased region" description="Low complexity" evidence="1">
    <location>
        <begin position="164"/>
        <end position="177"/>
    </location>
</feature>
<reference evidence="2 3" key="1">
    <citation type="submission" date="2019-07" db="EMBL/GenBank/DDBJ databases">
        <title>Finished genome of Venturia effusa.</title>
        <authorList>
            <person name="Young C.A."/>
            <person name="Cox M.P."/>
            <person name="Ganley A.R.D."/>
            <person name="David W.J."/>
        </authorList>
    </citation>
    <scope>NUCLEOTIDE SEQUENCE [LARGE SCALE GENOMIC DNA]</scope>
    <source>
        <strain evidence="3">albino</strain>
    </source>
</reference>
<accession>A0A517LIC1</accession>
<feature type="compositionally biased region" description="Polar residues" evidence="1">
    <location>
        <begin position="16"/>
        <end position="26"/>
    </location>
</feature>
<dbReference type="EMBL" id="CP042197">
    <property type="protein sequence ID" value="QDS75392.1"/>
    <property type="molecule type" value="Genomic_DNA"/>
</dbReference>